<dbReference type="SUPFAM" id="SSF47459">
    <property type="entry name" value="HLH, helix-loop-helix DNA-binding domain"/>
    <property type="match status" value="1"/>
</dbReference>
<dbReference type="InterPro" id="IPR052099">
    <property type="entry name" value="Regulatory_TF_Diverse"/>
</dbReference>
<organism evidence="3 4">
    <name type="scientific">Salinomyces thailandicus</name>
    <dbReference type="NCBI Taxonomy" id="706561"/>
    <lineage>
        <taxon>Eukaryota</taxon>
        <taxon>Fungi</taxon>
        <taxon>Dikarya</taxon>
        <taxon>Ascomycota</taxon>
        <taxon>Pezizomycotina</taxon>
        <taxon>Dothideomycetes</taxon>
        <taxon>Dothideomycetidae</taxon>
        <taxon>Mycosphaerellales</taxon>
        <taxon>Teratosphaeriaceae</taxon>
        <taxon>Salinomyces</taxon>
    </lineage>
</organism>
<keyword evidence="4" id="KW-1185">Reference proteome</keyword>
<proteinExistence type="predicted"/>
<evidence type="ECO:0000313" key="4">
    <source>
        <dbReference type="Proteomes" id="UP000308549"/>
    </source>
</evidence>
<dbReference type="OrthoDB" id="2133190at2759"/>
<evidence type="ECO:0000259" key="2">
    <source>
        <dbReference type="PROSITE" id="PS50888"/>
    </source>
</evidence>
<dbReference type="InterPro" id="IPR011598">
    <property type="entry name" value="bHLH_dom"/>
</dbReference>
<dbReference type="Gene3D" id="4.10.280.10">
    <property type="entry name" value="Helix-loop-helix DNA-binding domain"/>
    <property type="match status" value="1"/>
</dbReference>
<comment type="caution">
    <text evidence="3">The sequence shown here is derived from an EMBL/GenBank/DDBJ whole genome shotgun (WGS) entry which is preliminary data.</text>
</comment>
<evidence type="ECO:0000313" key="3">
    <source>
        <dbReference type="EMBL" id="TKA24121.1"/>
    </source>
</evidence>
<dbReference type="GO" id="GO:0046983">
    <property type="term" value="F:protein dimerization activity"/>
    <property type="evidence" value="ECO:0007669"/>
    <property type="project" value="InterPro"/>
</dbReference>
<sequence length="301" mass="33266">MPDDREGGWSHGYYRHETPTLTGEWADHGAQIGNMQDVDLRMFHPGHDYYGEPYASASGSTFLPRDAHEHGDGSHWAHDVDVATPSTATFSNDVAEGYRHLTRISDANLLRPPENRLSLGPPLINTTGRAVAQQPRHALDTTQDAYNHRPTINRSATAPEPRHCLSTVPSPTLPALKRSGTSEDGEDDYNPPPGEDGKMRGRKRQRIPHTAVERRYRENLNTHLDRLRQTVPALAARSGKMCEGGTQEGVKPSKCEILNGAIEHIGVLQEENLGLRDEVKVLKARVDDAFRGHARGSAFDA</sequence>
<feature type="compositionally biased region" description="Polar residues" evidence="1">
    <location>
        <begin position="140"/>
        <end position="156"/>
    </location>
</feature>
<dbReference type="PROSITE" id="PS50888">
    <property type="entry name" value="BHLH"/>
    <property type="match status" value="1"/>
</dbReference>
<dbReference type="Proteomes" id="UP000308549">
    <property type="component" value="Unassembled WGS sequence"/>
</dbReference>
<dbReference type="EMBL" id="NAJL01000047">
    <property type="protein sequence ID" value="TKA24121.1"/>
    <property type="molecule type" value="Genomic_DNA"/>
</dbReference>
<dbReference type="CDD" id="cd11395">
    <property type="entry name" value="bHLHzip_SREBP_like"/>
    <property type="match status" value="1"/>
</dbReference>
<accession>A0A4U0TPV4</accession>
<dbReference type="PANTHER" id="PTHR47336:SF2">
    <property type="entry name" value="TRANSCRIPTION FACTOR HMS1-RELATED"/>
    <property type="match status" value="1"/>
</dbReference>
<name>A0A4U0TPV4_9PEZI</name>
<feature type="domain" description="BHLH" evidence="2">
    <location>
        <begin position="204"/>
        <end position="268"/>
    </location>
</feature>
<feature type="region of interest" description="Disordered" evidence="1">
    <location>
        <begin position="128"/>
        <end position="207"/>
    </location>
</feature>
<gene>
    <name evidence="3" type="ORF">B0A50_06861</name>
</gene>
<dbReference type="InterPro" id="IPR036638">
    <property type="entry name" value="HLH_DNA-bd_sf"/>
</dbReference>
<protein>
    <recommendedName>
        <fullName evidence="2">BHLH domain-containing protein</fullName>
    </recommendedName>
</protein>
<dbReference type="PANTHER" id="PTHR47336">
    <property type="entry name" value="TRANSCRIPTION FACTOR HMS1-RELATED"/>
    <property type="match status" value="1"/>
</dbReference>
<dbReference type="AlphaFoldDB" id="A0A4U0TPV4"/>
<dbReference type="SMART" id="SM00353">
    <property type="entry name" value="HLH"/>
    <property type="match status" value="1"/>
</dbReference>
<dbReference type="Pfam" id="PF00010">
    <property type="entry name" value="HLH"/>
    <property type="match status" value="1"/>
</dbReference>
<reference evidence="3 4" key="1">
    <citation type="submission" date="2017-03" db="EMBL/GenBank/DDBJ databases">
        <title>Genomes of endolithic fungi from Antarctica.</title>
        <authorList>
            <person name="Coleine C."/>
            <person name="Masonjones S."/>
            <person name="Stajich J.E."/>
        </authorList>
    </citation>
    <scope>NUCLEOTIDE SEQUENCE [LARGE SCALE GENOMIC DNA]</scope>
    <source>
        <strain evidence="3 4">CCFEE 6315</strain>
    </source>
</reference>
<evidence type="ECO:0000256" key="1">
    <source>
        <dbReference type="SAM" id="MobiDB-lite"/>
    </source>
</evidence>